<feature type="domain" description="PDZ" evidence="3">
    <location>
        <begin position="522"/>
        <end position="594"/>
    </location>
</feature>
<keyword evidence="5" id="KW-1185">Reference proteome</keyword>
<name>A0A812UE87_9DINO</name>
<reference evidence="4" key="1">
    <citation type="submission" date="2021-02" db="EMBL/GenBank/DDBJ databases">
        <authorList>
            <person name="Dougan E. K."/>
            <person name="Rhodes N."/>
            <person name="Thang M."/>
            <person name="Chan C."/>
        </authorList>
    </citation>
    <scope>NUCLEOTIDE SEQUENCE</scope>
</reference>
<evidence type="ECO:0000256" key="1">
    <source>
        <dbReference type="SAM" id="MobiDB-lite"/>
    </source>
</evidence>
<dbReference type="InterPro" id="IPR036034">
    <property type="entry name" value="PDZ_sf"/>
</dbReference>
<feature type="transmembrane region" description="Helical" evidence="2">
    <location>
        <begin position="9"/>
        <end position="28"/>
    </location>
</feature>
<evidence type="ECO:0000256" key="2">
    <source>
        <dbReference type="SAM" id="Phobius"/>
    </source>
</evidence>
<keyword evidence="2" id="KW-1133">Transmembrane helix</keyword>
<dbReference type="Proteomes" id="UP000604046">
    <property type="component" value="Unassembled WGS sequence"/>
</dbReference>
<dbReference type="AlphaFoldDB" id="A0A812UE87"/>
<organism evidence="4 5">
    <name type="scientific">Symbiodinium natans</name>
    <dbReference type="NCBI Taxonomy" id="878477"/>
    <lineage>
        <taxon>Eukaryota</taxon>
        <taxon>Sar</taxon>
        <taxon>Alveolata</taxon>
        <taxon>Dinophyceae</taxon>
        <taxon>Suessiales</taxon>
        <taxon>Symbiodiniaceae</taxon>
        <taxon>Symbiodinium</taxon>
    </lineage>
</organism>
<feature type="region of interest" description="Disordered" evidence="1">
    <location>
        <begin position="651"/>
        <end position="724"/>
    </location>
</feature>
<evidence type="ECO:0000313" key="4">
    <source>
        <dbReference type="EMBL" id="CAE7571339.1"/>
    </source>
</evidence>
<gene>
    <name evidence="4" type="primary">GIP</name>
    <name evidence="4" type="ORF">SNAT2548_LOCUS32542</name>
</gene>
<dbReference type="EMBL" id="CAJNDS010002714">
    <property type="protein sequence ID" value="CAE7571339.1"/>
    <property type="molecule type" value="Genomic_DNA"/>
</dbReference>
<accession>A0A812UE87</accession>
<evidence type="ECO:0000313" key="5">
    <source>
        <dbReference type="Proteomes" id="UP000604046"/>
    </source>
</evidence>
<keyword evidence="2" id="KW-0472">Membrane</keyword>
<feature type="compositionally biased region" description="Low complexity" evidence="1">
    <location>
        <begin position="696"/>
        <end position="709"/>
    </location>
</feature>
<dbReference type="PROSITE" id="PS50106">
    <property type="entry name" value="PDZ"/>
    <property type="match status" value="1"/>
</dbReference>
<proteinExistence type="predicted"/>
<comment type="caution">
    <text evidence="4">The sequence shown here is derived from an EMBL/GenBank/DDBJ whole genome shotgun (WGS) entry which is preliminary data.</text>
</comment>
<dbReference type="InterPro" id="IPR001478">
    <property type="entry name" value="PDZ"/>
</dbReference>
<dbReference type="SUPFAM" id="SSF50156">
    <property type="entry name" value="PDZ domain-like"/>
    <property type="match status" value="1"/>
</dbReference>
<dbReference type="SMART" id="SM00228">
    <property type="entry name" value="PDZ"/>
    <property type="match status" value="1"/>
</dbReference>
<keyword evidence="2" id="KW-0812">Transmembrane</keyword>
<sequence>MEERRKLKLWYIAALVLLIILTVMRMKALKDPHGAMLLMLVDTLALLGLCLDSDHDMQCCKNCGIMAFIGGALDASIAVEAYSKAKVEFSWTSTPHIWVFFISHLGFAAAEIAWAALCFVVCSRIEDQAISMTEEVYIATQEEARVYGAALQWSERRGGMASPTSLVKEDGTFALAIGWCGMIEHVQAQLSFGTTFVAPPSSRTSQAVRVDGEESVWFVLRDFRDQWGGGAGNVWMLSAPPQAGFLLVEPAHANVWWEIFPYSVSISFAIIWGTKSTSEKTVLVRAKAHKTLPSKSGPGVMTPPLSAAGHQESADAIANYCQHVSSQWMHTVKLDSFCLGRCMDLVGQVPWQSTATKQSLDGLSWWCVDDILHGSFAVHRAALIFAVSCRAAADISSQHESAYCTFEELERHRETAVDLLREDWDAVARPESFAVQQEQDQDRSGDPLDEVLAWLNVADLDQDDLQNTPERGTAAAAFPQRPLRRKQSNYCAGEEEELMPGVDPEEQEWNRRFQRTGAAGRLVSYQAGDRPSDDFILRGGGERRVVVSSVRRCGLAEKAGVKSGDILVSINGKKDFAGSSAVDIHRRMRAPVTLVFLGFIGKWHAEVRLNTKERLCGLQSEMPIAVGRPDAPLQVYEEIVFQPTTAPLLLAVPPESGSRPKLPLPQGDMGDVDEVDDSKDVASDATPEDVLDLARSQSTSSQSGWQSRASEPHVEPQEGEGASLVTPRTIQAPVSAVYELRGKEAKRLVEQIKAETRSTLPLLTCESRPVTYEEEEASPVILRSLPPRFETFARTAQERRKKDAKDALPELCGLEASWLWGRCER</sequence>
<evidence type="ECO:0000259" key="3">
    <source>
        <dbReference type="PROSITE" id="PS50106"/>
    </source>
</evidence>
<dbReference type="OrthoDB" id="414734at2759"/>
<dbReference type="Gene3D" id="2.30.42.10">
    <property type="match status" value="1"/>
</dbReference>
<protein>
    <submittedName>
        <fullName evidence="4">GIP protein</fullName>
    </submittedName>
</protein>